<dbReference type="Gene3D" id="1.10.287.70">
    <property type="match status" value="1"/>
</dbReference>
<keyword evidence="4 12" id="KW-0812">Transmembrane</keyword>
<keyword evidence="5" id="KW-0631">Potassium channel</keyword>
<dbReference type="AlphaFoldDB" id="A0A7S1TCG5"/>
<dbReference type="InterPro" id="IPR005821">
    <property type="entry name" value="Ion_trans_dom"/>
</dbReference>
<dbReference type="Gene3D" id="1.20.120.350">
    <property type="entry name" value="Voltage-gated potassium channels. Chain C"/>
    <property type="match status" value="1"/>
</dbReference>
<evidence type="ECO:0000256" key="2">
    <source>
        <dbReference type="ARBA" id="ARBA00022448"/>
    </source>
</evidence>
<gene>
    <name evidence="14" type="ORF">CCAE0312_LOCUS4610</name>
</gene>
<name>A0A7S1TCG5_9RHOD</name>
<keyword evidence="9" id="KW-0406">Ion transport</keyword>
<keyword evidence="8 12" id="KW-1133">Transmembrane helix</keyword>
<evidence type="ECO:0000256" key="9">
    <source>
        <dbReference type="ARBA" id="ARBA00023065"/>
    </source>
</evidence>
<dbReference type="InterPro" id="IPR027359">
    <property type="entry name" value="Volt_channel_dom_sf"/>
</dbReference>
<accession>A0A7S1TCG5</accession>
<dbReference type="PRINTS" id="PR00169">
    <property type="entry name" value="KCHANNEL"/>
</dbReference>
<evidence type="ECO:0000256" key="10">
    <source>
        <dbReference type="ARBA" id="ARBA00023136"/>
    </source>
</evidence>
<evidence type="ECO:0000256" key="12">
    <source>
        <dbReference type="SAM" id="Phobius"/>
    </source>
</evidence>
<proteinExistence type="predicted"/>
<dbReference type="GO" id="GO:0005249">
    <property type="term" value="F:voltage-gated potassium channel activity"/>
    <property type="evidence" value="ECO:0007669"/>
    <property type="project" value="InterPro"/>
</dbReference>
<feature type="transmembrane region" description="Helical" evidence="12">
    <location>
        <begin position="140"/>
        <end position="160"/>
    </location>
</feature>
<dbReference type="InterPro" id="IPR028325">
    <property type="entry name" value="VG_K_chnl"/>
</dbReference>
<keyword evidence="11" id="KW-0407">Ion channel</keyword>
<feature type="transmembrane region" description="Helical" evidence="12">
    <location>
        <begin position="100"/>
        <end position="119"/>
    </location>
</feature>
<evidence type="ECO:0000256" key="3">
    <source>
        <dbReference type="ARBA" id="ARBA00022538"/>
    </source>
</evidence>
<evidence type="ECO:0000256" key="7">
    <source>
        <dbReference type="ARBA" id="ARBA00022958"/>
    </source>
</evidence>
<keyword evidence="3" id="KW-0633">Potassium transport</keyword>
<dbReference type="GO" id="GO:0008076">
    <property type="term" value="C:voltage-gated potassium channel complex"/>
    <property type="evidence" value="ECO:0007669"/>
    <property type="project" value="InterPro"/>
</dbReference>
<dbReference type="EMBL" id="HBGH01008415">
    <property type="protein sequence ID" value="CAD9232527.1"/>
    <property type="molecule type" value="Transcribed_RNA"/>
</dbReference>
<feature type="domain" description="Ion transport" evidence="13">
    <location>
        <begin position="56"/>
        <end position="299"/>
    </location>
</feature>
<reference evidence="14" key="1">
    <citation type="submission" date="2021-01" db="EMBL/GenBank/DDBJ databases">
        <authorList>
            <person name="Corre E."/>
            <person name="Pelletier E."/>
            <person name="Niang G."/>
            <person name="Scheremetjew M."/>
            <person name="Finn R."/>
            <person name="Kale V."/>
            <person name="Holt S."/>
            <person name="Cochrane G."/>
            <person name="Meng A."/>
            <person name="Brown T."/>
            <person name="Cohen L."/>
        </authorList>
    </citation>
    <scope>NUCLEOTIDE SEQUENCE</scope>
    <source>
        <strain evidence="14">SAG 36.94</strain>
    </source>
</reference>
<evidence type="ECO:0000256" key="11">
    <source>
        <dbReference type="ARBA" id="ARBA00023303"/>
    </source>
</evidence>
<comment type="subcellular location">
    <subcellularLocation>
        <location evidence="1">Membrane</location>
        <topology evidence="1">Multi-pass membrane protein</topology>
    </subcellularLocation>
</comment>
<dbReference type="SUPFAM" id="SSF81324">
    <property type="entry name" value="Voltage-gated potassium channels"/>
    <property type="match status" value="1"/>
</dbReference>
<feature type="transmembrane region" description="Helical" evidence="12">
    <location>
        <begin position="204"/>
        <end position="226"/>
    </location>
</feature>
<evidence type="ECO:0000256" key="6">
    <source>
        <dbReference type="ARBA" id="ARBA00022882"/>
    </source>
</evidence>
<keyword evidence="10 12" id="KW-0472">Membrane</keyword>
<evidence type="ECO:0000256" key="4">
    <source>
        <dbReference type="ARBA" id="ARBA00022692"/>
    </source>
</evidence>
<protein>
    <recommendedName>
        <fullName evidence="13">Ion transport domain-containing protein</fullName>
    </recommendedName>
</protein>
<evidence type="ECO:0000313" key="14">
    <source>
        <dbReference type="EMBL" id="CAD9232527.1"/>
    </source>
</evidence>
<keyword evidence="6" id="KW-0851">Voltage-gated channel</keyword>
<dbReference type="PANTHER" id="PTHR11537">
    <property type="entry name" value="VOLTAGE-GATED POTASSIUM CHANNEL"/>
    <property type="match status" value="1"/>
</dbReference>
<evidence type="ECO:0000256" key="5">
    <source>
        <dbReference type="ARBA" id="ARBA00022826"/>
    </source>
</evidence>
<organism evidence="14">
    <name type="scientific">Compsopogon caeruleus</name>
    <dbReference type="NCBI Taxonomy" id="31354"/>
    <lineage>
        <taxon>Eukaryota</taxon>
        <taxon>Rhodophyta</taxon>
        <taxon>Compsopogonophyceae</taxon>
        <taxon>Compsopogonales</taxon>
        <taxon>Compsopogonaceae</taxon>
        <taxon>Compsopogon</taxon>
    </lineage>
</organism>
<evidence type="ECO:0000259" key="13">
    <source>
        <dbReference type="Pfam" id="PF00520"/>
    </source>
</evidence>
<dbReference type="PANTHER" id="PTHR11537:SF254">
    <property type="entry name" value="POTASSIUM VOLTAGE-GATED CHANNEL PROTEIN SHAB"/>
    <property type="match status" value="1"/>
</dbReference>
<evidence type="ECO:0000256" key="1">
    <source>
        <dbReference type="ARBA" id="ARBA00004141"/>
    </source>
</evidence>
<keyword evidence="2" id="KW-0813">Transport</keyword>
<evidence type="ECO:0000256" key="8">
    <source>
        <dbReference type="ARBA" id="ARBA00022989"/>
    </source>
</evidence>
<keyword evidence="7" id="KW-0630">Potassium</keyword>
<dbReference type="Pfam" id="PF00520">
    <property type="entry name" value="Ion_trans"/>
    <property type="match status" value="1"/>
</dbReference>
<feature type="transmembrane region" description="Helical" evidence="12">
    <location>
        <begin position="272"/>
        <end position="293"/>
    </location>
</feature>
<feature type="transmembrane region" description="Helical" evidence="12">
    <location>
        <begin position="60"/>
        <end position="80"/>
    </location>
</feature>
<dbReference type="GO" id="GO:0001508">
    <property type="term" value="P:action potential"/>
    <property type="evidence" value="ECO:0007669"/>
    <property type="project" value="TreeGrafter"/>
</dbReference>
<sequence length="310" mass="34251">MSSEESVLIRRNVGSGDGEEGVLPSFAVWPDSGRGEGGSRSLRARVHNLVEGEIDTAFEYGILVLIALNVLLFMVGTVVVDGVGSPCESHCVTLNDRYEKAFESFEFFSVLVFTLEYVFRIWSALEFPKYGAMGPFFGRLAYASTFFCIVDLASIAPYWLNVLGIVPEVEYTTAFRMFRLVRLLKADKYINAFSLLDDVLSENAALLLATSYYAILALIISSTALYYTEHNNPDLAKYYESIPDALFPTILMLTGEFPLVDFTPWGQVISSIIAVIAVAIFAIPTGVLGAGFVKAVERAQNREFTVELDD</sequence>